<comment type="similarity">
    <text evidence="2 7 8">Belongs to the FBPase class 1 family.</text>
</comment>
<keyword evidence="3 7" id="KW-0963">Cytoplasm</keyword>
<comment type="subcellular location">
    <subcellularLocation>
        <location evidence="7">Cytoplasm</location>
    </subcellularLocation>
</comment>
<dbReference type="Gene3D" id="3.40.190.80">
    <property type="match status" value="1"/>
</dbReference>
<dbReference type="InterPro" id="IPR044015">
    <property type="entry name" value="FBPase_C_dom"/>
</dbReference>
<feature type="binding site" evidence="7">
    <location>
        <position position="195"/>
    </location>
    <ligand>
        <name>substrate</name>
    </ligand>
</feature>
<feature type="binding site" evidence="7">
    <location>
        <position position="90"/>
    </location>
    <ligand>
        <name>Mg(2+)</name>
        <dbReference type="ChEBI" id="CHEBI:18420"/>
        <label>2</label>
    </ligand>
</feature>
<keyword evidence="12" id="KW-1185">Reference proteome</keyword>
<comment type="caution">
    <text evidence="11">The sequence shown here is derived from an EMBL/GenBank/DDBJ whole genome shotgun (WGS) entry which is preliminary data.</text>
</comment>
<evidence type="ECO:0000313" key="12">
    <source>
        <dbReference type="Proteomes" id="UP001596406"/>
    </source>
</evidence>
<feature type="binding site" evidence="7">
    <location>
        <position position="225"/>
    </location>
    <ligand>
        <name>substrate</name>
    </ligand>
</feature>
<evidence type="ECO:0000259" key="9">
    <source>
        <dbReference type="Pfam" id="PF00316"/>
    </source>
</evidence>
<evidence type="ECO:0000313" key="11">
    <source>
        <dbReference type="EMBL" id="MFC6836315.1"/>
    </source>
</evidence>
<dbReference type="EC" id="3.1.3.11" evidence="7"/>
<dbReference type="Pfam" id="PF18913">
    <property type="entry name" value="FBPase_C"/>
    <property type="match status" value="1"/>
</dbReference>
<evidence type="ECO:0000256" key="4">
    <source>
        <dbReference type="ARBA" id="ARBA00022801"/>
    </source>
</evidence>
<dbReference type="GO" id="GO:0042132">
    <property type="term" value="F:fructose 1,6-bisphosphate 1-phosphatase activity"/>
    <property type="evidence" value="ECO:0007669"/>
    <property type="project" value="UniProtKB-UniRule"/>
</dbReference>
<organism evidence="11 12">
    <name type="scientific">Halomarina ordinaria</name>
    <dbReference type="NCBI Taxonomy" id="3033939"/>
    <lineage>
        <taxon>Archaea</taxon>
        <taxon>Methanobacteriati</taxon>
        <taxon>Methanobacteriota</taxon>
        <taxon>Stenosarchaea group</taxon>
        <taxon>Halobacteria</taxon>
        <taxon>Halobacteriales</taxon>
        <taxon>Natronomonadaceae</taxon>
        <taxon>Halomarina</taxon>
    </lineage>
</organism>
<comment type="subunit">
    <text evidence="7">Homotetramer.</text>
</comment>
<dbReference type="GO" id="GO:0006094">
    <property type="term" value="P:gluconeogenesis"/>
    <property type="evidence" value="ECO:0007669"/>
    <property type="project" value="UniProtKB-UniRule"/>
</dbReference>
<keyword evidence="5 7" id="KW-0119">Carbohydrate metabolism</keyword>
<evidence type="ECO:0000256" key="8">
    <source>
        <dbReference type="RuleBase" id="RU000508"/>
    </source>
</evidence>
<gene>
    <name evidence="7" type="primary">fbp</name>
    <name evidence="11" type="ORF">ACFQHK_07325</name>
</gene>
<evidence type="ECO:0000256" key="3">
    <source>
        <dbReference type="ARBA" id="ARBA00022490"/>
    </source>
</evidence>
<dbReference type="Proteomes" id="UP001596406">
    <property type="component" value="Unassembled WGS sequence"/>
</dbReference>
<dbReference type="Gene3D" id="3.30.540.10">
    <property type="entry name" value="Fructose-1,6-Bisphosphatase, subunit A, domain 1"/>
    <property type="match status" value="1"/>
</dbReference>
<dbReference type="HAMAP" id="MF_01855">
    <property type="entry name" value="FBPase_class1"/>
    <property type="match status" value="1"/>
</dbReference>
<evidence type="ECO:0000256" key="5">
    <source>
        <dbReference type="ARBA" id="ARBA00023277"/>
    </source>
</evidence>
<dbReference type="EMBL" id="JBHSXM010000001">
    <property type="protein sequence ID" value="MFC6836315.1"/>
    <property type="molecule type" value="Genomic_DNA"/>
</dbReference>
<reference evidence="11 12" key="1">
    <citation type="journal article" date="2019" name="Int. J. Syst. Evol. Microbiol.">
        <title>The Global Catalogue of Microorganisms (GCM) 10K type strain sequencing project: providing services to taxonomists for standard genome sequencing and annotation.</title>
        <authorList>
            <consortium name="The Broad Institute Genomics Platform"/>
            <consortium name="The Broad Institute Genome Sequencing Center for Infectious Disease"/>
            <person name="Wu L."/>
            <person name="Ma J."/>
        </authorList>
    </citation>
    <scope>NUCLEOTIDE SEQUENCE [LARGE SCALE GENOMIC DNA]</scope>
    <source>
        <strain evidence="11 12">PSRA2</strain>
    </source>
</reference>
<dbReference type="InterPro" id="IPR000146">
    <property type="entry name" value="FBPase_class-1"/>
</dbReference>
<keyword evidence="4 7" id="KW-0378">Hydrolase</keyword>
<keyword evidence="7" id="KW-0479">Metal-binding</keyword>
<dbReference type="PIRSF" id="PIRSF000904">
    <property type="entry name" value="FBPtase_SBPase"/>
    <property type="match status" value="1"/>
</dbReference>
<dbReference type="AlphaFoldDB" id="A0ABD5U9V6"/>
<protein>
    <recommendedName>
        <fullName evidence="7">Fructose-1,6-bisphosphatase class 1</fullName>
        <shortName evidence="7">FBPase class 1</shortName>
        <ecNumber evidence="7">3.1.3.11</ecNumber>
    </recommendedName>
    <alternativeName>
        <fullName evidence="7">D-fructose-1,6-bisphosphate 1-phosphohydrolase class 1</fullName>
    </alternativeName>
</protein>
<dbReference type="GO" id="GO:0000287">
    <property type="term" value="F:magnesium ion binding"/>
    <property type="evidence" value="ECO:0007669"/>
    <property type="project" value="UniProtKB-UniRule"/>
</dbReference>
<dbReference type="SUPFAM" id="SSF56655">
    <property type="entry name" value="Carbohydrate phosphatase"/>
    <property type="match status" value="1"/>
</dbReference>
<evidence type="ECO:0000259" key="10">
    <source>
        <dbReference type="Pfam" id="PF18913"/>
    </source>
</evidence>
<evidence type="ECO:0000256" key="7">
    <source>
        <dbReference type="HAMAP-Rule" id="MF_01855"/>
    </source>
</evidence>
<feature type="domain" description="Fructose-1-6-bisphosphatase class 1 C-terminal" evidence="10">
    <location>
        <begin position="160"/>
        <end position="281"/>
    </location>
</feature>
<comment type="caution">
    <text evidence="7">Lacks conserved residue(s) required for the propagation of feature annotation.</text>
</comment>
<comment type="cofactor">
    <cofactor evidence="7">
        <name>Mg(2+)</name>
        <dbReference type="ChEBI" id="CHEBI:18420"/>
    </cofactor>
    <text evidence="7">Binds 2 magnesium ions per subunit.</text>
</comment>
<feature type="binding site" evidence="7">
    <location>
        <position position="69"/>
    </location>
    <ligand>
        <name>Mg(2+)</name>
        <dbReference type="ChEBI" id="CHEBI:18420"/>
        <label>1</label>
    </ligand>
</feature>
<feature type="domain" description="Fructose-1-6-bisphosphatase class I N-terminal" evidence="9">
    <location>
        <begin position="33"/>
        <end position="139"/>
    </location>
</feature>
<dbReference type="PANTHER" id="PTHR11556">
    <property type="entry name" value="FRUCTOSE-1,6-BISPHOSPHATASE-RELATED"/>
    <property type="match status" value="1"/>
</dbReference>
<dbReference type="PRINTS" id="PR00115">
    <property type="entry name" value="F16BPHPHTASE"/>
</dbReference>
<feature type="binding site" evidence="7">
    <location>
        <position position="231"/>
    </location>
    <ligand>
        <name>Mg(2+)</name>
        <dbReference type="ChEBI" id="CHEBI:18420"/>
        <label>2</label>
    </ligand>
</feature>
<keyword evidence="7" id="KW-0460">Magnesium</keyword>
<dbReference type="NCBIfam" id="NF006786">
    <property type="entry name" value="PRK09293.3-3"/>
    <property type="match status" value="1"/>
</dbReference>
<sequence length="284" mass="30046">MSGADVVEAVFETVAGAAPEIRESLVGRRRYEAGENPSGEQQLAADVYADELFEERLLALDGVATYASEEREDVVEGADGDYHVALDPLDGSSNVKSNNAMGTIVGVFDAPLPAGGESLVAAAYVLYGPLTTMVTLREGTVTESVVHEGERHVGTADRSLPDEPTVYGFGGRVPAWTDAFADYASEVEQELKLRYGGAMIGDVNQVLTYGGVFAYPALTTHPNGKLRRQFEGIPIGAIVEAAGGASTDGERSLLATPPEDLHERTPVFVGNRSLIERAEATLSA</sequence>
<feature type="binding site" evidence="7">
    <location>
        <begin position="90"/>
        <end position="93"/>
    </location>
    <ligand>
        <name>substrate</name>
    </ligand>
</feature>
<dbReference type="InterPro" id="IPR033391">
    <property type="entry name" value="FBPase_N"/>
</dbReference>
<dbReference type="PANTHER" id="PTHR11556:SF35">
    <property type="entry name" value="SEDOHEPTULOSE-1,7-BISPHOSPHATASE, CHLOROPLASTIC"/>
    <property type="match status" value="1"/>
</dbReference>
<evidence type="ECO:0000256" key="6">
    <source>
        <dbReference type="ARBA" id="ARBA00024331"/>
    </source>
</evidence>
<dbReference type="RefSeq" id="WP_304448002.1">
    <property type="nucleotide sequence ID" value="NZ_JARRAH010000001.1"/>
</dbReference>
<feature type="binding site" evidence="7">
    <location>
        <position position="87"/>
    </location>
    <ligand>
        <name>Mg(2+)</name>
        <dbReference type="ChEBI" id="CHEBI:18420"/>
        <label>1</label>
    </ligand>
</feature>
<dbReference type="InterPro" id="IPR028343">
    <property type="entry name" value="FBPtase"/>
</dbReference>
<accession>A0ABD5U9V6</accession>
<evidence type="ECO:0000256" key="2">
    <source>
        <dbReference type="ARBA" id="ARBA00010941"/>
    </source>
</evidence>
<feature type="binding site" evidence="7">
    <location>
        <position position="87"/>
    </location>
    <ligand>
        <name>Mg(2+)</name>
        <dbReference type="ChEBI" id="CHEBI:18420"/>
        <label>2</label>
    </ligand>
</feature>
<proteinExistence type="inferred from homology"/>
<comment type="pathway">
    <text evidence="6">Carbohydrate biosynthesis.</text>
</comment>
<dbReference type="Pfam" id="PF00316">
    <property type="entry name" value="FBPase"/>
    <property type="match status" value="1"/>
</dbReference>
<evidence type="ECO:0000256" key="1">
    <source>
        <dbReference type="ARBA" id="ARBA00001273"/>
    </source>
</evidence>
<feature type="binding site" evidence="7">
    <location>
        <position position="89"/>
    </location>
    <ligand>
        <name>Mg(2+)</name>
        <dbReference type="ChEBI" id="CHEBI:18420"/>
        <label>1</label>
    </ligand>
</feature>
<dbReference type="GO" id="GO:0005737">
    <property type="term" value="C:cytoplasm"/>
    <property type="evidence" value="ECO:0007669"/>
    <property type="project" value="UniProtKB-SubCell"/>
</dbReference>
<name>A0ABD5U9V6_9EURY</name>
<comment type="catalytic activity">
    <reaction evidence="1 7">
        <text>beta-D-fructose 1,6-bisphosphate + H2O = beta-D-fructose 6-phosphate + phosphate</text>
        <dbReference type="Rhea" id="RHEA:11064"/>
        <dbReference type="ChEBI" id="CHEBI:15377"/>
        <dbReference type="ChEBI" id="CHEBI:32966"/>
        <dbReference type="ChEBI" id="CHEBI:43474"/>
        <dbReference type="ChEBI" id="CHEBI:57634"/>
        <dbReference type="EC" id="3.1.3.11"/>
    </reaction>
</comment>